<keyword evidence="3" id="KW-1185">Reference proteome</keyword>
<comment type="caution">
    <text evidence="2">The sequence shown here is derived from an EMBL/GenBank/DDBJ whole genome shotgun (WGS) entry which is preliminary data.</text>
</comment>
<proteinExistence type="predicted"/>
<dbReference type="AlphaFoldDB" id="A0A4Y7TE10"/>
<dbReference type="Proteomes" id="UP000298030">
    <property type="component" value="Unassembled WGS sequence"/>
</dbReference>
<feature type="compositionally biased region" description="Basic residues" evidence="1">
    <location>
        <begin position="135"/>
        <end position="150"/>
    </location>
</feature>
<reference evidence="2 3" key="1">
    <citation type="journal article" date="2019" name="Nat. Ecol. Evol.">
        <title>Megaphylogeny resolves global patterns of mushroom evolution.</title>
        <authorList>
            <person name="Varga T."/>
            <person name="Krizsan K."/>
            <person name="Foldi C."/>
            <person name="Dima B."/>
            <person name="Sanchez-Garcia M."/>
            <person name="Sanchez-Ramirez S."/>
            <person name="Szollosi G.J."/>
            <person name="Szarkandi J.G."/>
            <person name="Papp V."/>
            <person name="Albert L."/>
            <person name="Andreopoulos W."/>
            <person name="Angelini C."/>
            <person name="Antonin V."/>
            <person name="Barry K.W."/>
            <person name="Bougher N.L."/>
            <person name="Buchanan P."/>
            <person name="Buyck B."/>
            <person name="Bense V."/>
            <person name="Catcheside P."/>
            <person name="Chovatia M."/>
            <person name="Cooper J."/>
            <person name="Damon W."/>
            <person name="Desjardin D."/>
            <person name="Finy P."/>
            <person name="Geml J."/>
            <person name="Haridas S."/>
            <person name="Hughes K."/>
            <person name="Justo A."/>
            <person name="Karasinski D."/>
            <person name="Kautmanova I."/>
            <person name="Kiss B."/>
            <person name="Kocsube S."/>
            <person name="Kotiranta H."/>
            <person name="LaButti K.M."/>
            <person name="Lechner B.E."/>
            <person name="Liimatainen K."/>
            <person name="Lipzen A."/>
            <person name="Lukacs Z."/>
            <person name="Mihaltcheva S."/>
            <person name="Morgado L.N."/>
            <person name="Niskanen T."/>
            <person name="Noordeloos M.E."/>
            <person name="Ohm R.A."/>
            <person name="Ortiz-Santana B."/>
            <person name="Ovrebo C."/>
            <person name="Racz N."/>
            <person name="Riley R."/>
            <person name="Savchenko A."/>
            <person name="Shiryaev A."/>
            <person name="Soop K."/>
            <person name="Spirin V."/>
            <person name="Szebenyi C."/>
            <person name="Tomsovsky M."/>
            <person name="Tulloss R.E."/>
            <person name="Uehling J."/>
            <person name="Grigoriev I.V."/>
            <person name="Vagvolgyi C."/>
            <person name="Papp T."/>
            <person name="Martin F.M."/>
            <person name="Miettinen O."/>
            <person name="Hibbett D.S."/>
            <person name="Nagy L.G."/>
        </authorList>
    </citation>
    <scope>NUCLEOTIDE SEQUENCE [LARGE SCALE GENOMIC DNA]</scope>
    <source>
        <strain evidence="2 3">FP101781</strain>
    </source>
</reference>
<name>A0A4Y7TE10_COPMI</name>
<evidence type="ECO:0000313" key="3">
    <source>
        <dbReference type="Proteomes" id="UP000298030"/>
    </source>
</evidence>
<evidence type="ECO:0000313" key="2">
    <source>
        <dbReference type="EMBL" id="TEB32416.1"/>
    </source>
</evidence>
<sequence length="150" mass="16864">MDSKLRSQRNDAMMSMKRTGQAKYDSLALRWINRCFGIRWAPTSLYSFGWAQDGQCLQNTTTAHPDVHATKDHSVIGDGAMVAVPGRGVEERRSTTYVTGCKREGIERKWAPPITMPSGEARRTRVPSNVDWRLARSRGSKTPRSKLSPK</sequence>
<gene>
    <name evidence="2" type="ORF">FA13DRAFT_1731614</name>
</gene>
<evidence type="ECO:0000256" key="1">
    <source>
        <dbReference type="SAM" id="MobiDB-lite"/>
    </source>
</evidence>
<protein>
    <submittedName>
        <fullName evidence="2">Uncharacterized protein</fullName>
    </submittedName>
</protein>
<organism evidence="2 3">
    <name type="scientific">Coprinellus micaceus</name>
    <name type="common">Glistening ink-cap mushroom</name>
    <name type="synonym">Coprinus micaceus</name>
    <dbReference type="NCBI Taxonomy" id="71717"/>
    <lineage>
        <taxon>Eukaryota</taxon>
        <taxon>Fungi</taxon>
        <taxon>Dikarya</taxon>
        <taxon>Basidiomycota</taxon>
        <taxon>Agaricomycotina</taxon>
        <taxon>Agaricomycetes</taxon>
        <taxon>Agaricomycetidae</taxon>
        <taxon>Agaricales</taxon>
        <taxon>Agaricineae</taxon>
        <taxon>Psathyrellaceae</taxon>
        <taxon>Coprinellus</taxon>
    </lineage>
</organism>
<accession>A0A4Y7TE10</accession>
<feature type="region of interest" description="Disordered" evidence="1">
    <location>
        <begin position="110"/>
        <end position="150"/>
    </location>
</feature>
<dbReference type="EMBL" id="QPFP01000015">
    <property type="protein sequence ID" value="TEB32416.1"/>
    <property type="molecule type" value="Genomic_DNA"/>
</dbReference>